<evidence type="ECO:0000313" key="5">
    <source>
        <dbReference type="EMBL" id="KAG0023377.1"/>
    </source>
</evidence>
<dbReference type="InterPro" id="IPR011992">
    <property type="entry name" value="EF-hand-dom_pair"/>
</dbReference>
<evidence type="ECO:0000256" key="1">
    <source>
        <dbReference type="ARBA" id="ARBA00022837"/>
    </source>
</evidence>
<dbReference type="InterPro" id="IPR018247">
    <property type="entry name" value="EF_Hand_1_Ca_BS"/>
</dbReference>
<reference evidence="5" key="1">
    <citation type="journal article" date="2020" name="Fungal Divers.">
        <title>Resolving the Mortierellaceae phylogeny through synthesis of multi-gene phylogenetics and phylogenomics.</title>
        <authorList>
            <person name="Vandepol N."/>
            <person name="Liber J."/>
            <person name="Desiro A."/>
            <person name="Na H."/>
            <person name="Kennedy M."/>
            <person name="Barry K."/>
            <person name="Grigoriev I.V."/>
            <person name="Miller A.N."/>
            <person name="O'Donnell K."/>
            <person name="Stajich J.E."/>
            <person name="Bonito G."/>
        </authorList>
    </citation>
    <scope>NUCLEOTIDE SEQUENCE</scope>
    <source>
        <strain evidence="5">NRRL 2769</strain>
    </source>
</reference>
<dbReference type="PROSITE" id="PS50222">
    <property type="entry name" value="EF_HAND_2"/>
    <property type="match status" value="1"/>
</dbReference>
<dbReference type="InterPro" id="IPR011990">
    <property type="entry name" value="TPR-like_helical_dom_sf"/>
</dbReference>
<dbReference type="InterPro" id="IPR001810">
    <property type="entry name" value="F-box_dom"/>
</dbReference>
<dbReference type="Proteomes" id="UP000703661">
    <property type="component" value="Unassembled WGS sequence"/>
</dbReference>
<dbReference type="PROSITE" id="PS00018">
    <property type="entry name" value="EF_HAND_1"/>
    <property type="match status" value="1"/>
</dbReference>
<dbReference type="EMBL" id="JAAAID010000059">
    <property type="protein sequence ID" value="KAG0023377.1"/>
    <property type="molecule type" value="Genomic_DNA"/>
</dbReference>
<accession>A0A9P6N4K5</accession>
<evidence type="ECO:0000256" key="2">
    <source>
        <dbReference type="SAM" id="Coils"/>
    </source>
</evidence>
<dbReference type="Gene3D" id="1.20.1280.50">
    <property type="match status" value="1"/>
</dbReference>
<keyword evidence="6" id="KW-1185">Reference proteome</keyword>
<dbReference type="PROSITE" id="PS50181">
    <property type="entry name" value="FBOX"/>
    <property type="match status" value="1"/>
</dbReference>
<evidence type="ECO:0000259" key="4">
    <source>
        <dbReference type="PROSITE" id="PS50222"/>
    </source>
</evidence>
<organism evidence="5 6">
    <name type="scientific">Entomortierella chlamydospora</name>
    <dbReference type="NCBI Taxonomy" id="101097"/>
    <lineage>
        <taxon>Eukaryota</taxon>
        <taxon>Fungi</taxon>
        <taxon>Fungi incertae sedis</taxon>
        <taxon>Mucoromycota</taxon>
        <taxon>Mortierellomycotina</taxon>
        <taxon>Mortierellomycetes</taxon>
        <taxon>Mortierellales</taxon>
        <taxon>Mortierellaceae</taxon>
        <taxon>Entomortierella</taxon>
    </lineage>
</organism>
<dbReference type="SUPFAM" id="SSF81383">
    <property type="entry name" value="F-box domain"/>
    <property type="match status" value="1"/>
</dbReference>
<comment type="caution">
    <text evidence="5">The sequence shown here is derived from an EMBL/GenBank/DDBJ whole genome shotgun (WGS) entry which is preliminary data.</text>
</comment>
<evidence type="ECO:0000313" key="6">
    <source>
        <dbReference type="Proteomes" id="UP000703661"/>
    </source>
</evidence>
<dbReference type="Gene3D" id="1.10.238.10">
    <property type="entry name" value="EF-hand"/>
    <property type="match status" value="1"/>
</dbReference>
<sequence length="320" mass="35758">MSSLNKTFDTLTEELILLLASYLEPADMVHLGATCKHLHKTINQQEVWEEKAIDDFGDRFTITNILDSAGLDLGEQNKPEPTDWLEYYKERHLAMAKINKDSDAQIAKSEKDYEEAQELLKGFQSSGEIDSLSKAAQLMVGVLDNFPGHAGCYHLLGFALYVLNELEDALSLLEIGSMVDPNYEPITELTNEIQRLLDGYGSTMTEGAPLLDSAKELSAPLKAALTAIFNNFDKDRDGSLSPSELSEFVYKTNGSRPPAAFLTQMGLQFGKDAKGYLTLQGFFNFFLEQTLEDPIETRRDLEKHGWDGDRLVRCDVARNA</sequence>
<feature type="coiled-coil region" evidence="2">
    <location>
        <begin position="99"/>
        <end position="126"/>
    </location>
</feature>
<name>A0A9P6N4K5_9FUNG</name>
<keyword evidence="1" id="KW-0106">Calcium</keyword>
<feature type="domain" description="EF-hand" evidence="4">
    <location>
        <begin position="220"/>
        <end position="255"/>
    </location>
</feature>
<proteinExistence type="predicted"/>
<dbReference type="AlphaFoldDB" id="A0A9P6N4K5"/>
<protein>
    <recommendedName>
        <fullName evidence="7">EF-hand domain-containing protein</fullName>
    </recommendedName>
</protein>
<dbReference type="InterPro" id="IPR002048">
    <property type="entry name" value="EF_hand_dom"/>
</dbReference>
<dbReference type="SUPFAM" id="SSF47473">
    <property type="entry name" value="EF-hand"/>
    <property type="match status" value="1"/>
</dbReference>
<dbReference type="GO" id="GO:0005509">
    <property type="term" value="F:calcium ion binding"/>
    <property type="evidence" value="ECO:0007669"/>
    <property type="project" value="InterPro"/>
</dbReference>
<dbReference type="InterPro" id="IPR036047">
    <property type="entry name" value="F-box-like_dom_sf"/>
</dbReference>
<feature type="domain" description="F-box" evidence="3">
    <location>
        <begin position="5"/>
        <end position="51"/>
    </location>
</feature>
<dbReference type="OrthoDB" id="26525at2759"/>
<evidence type="ECO:0008006" key="7">
    <source>
        <dbReference type="Google" id="ProtNLM"/>
    </source>
</evidence>
<evidence type="ECO:0000259" key="3">
    <source>
        <dbReference type="PROSITE" id="PS50181"/>
    </source>
</evidence>
<gene>
    <name evidence="5" type="ORF">BGZ80_009604</name>
</gene>
<keyword evidence="2" id="KW-0175">Coiled coil</keyword>
<dbReference type="SUPFAM" id="SSF48452">
    <property type="entry name" value="TPR-like"/>
    <property type="match status" value="1"/>
</dbReference>